<dbReference type="Proteomes" id="UP000703674">
    <property type="component" value="Unassembled WGS sequence"/>
</dbReference>
<feature type="non-terminal residue" evidence="2">
    <location>
        <position position="1"/>
    </location>
</feature>
<dbReference type="InterPro" id="IPR016162">
    <property type="entry name" value="Ald_DH_N"/>
</dbReference>
<name>A0ABX1D5H6_9FLAO</name>
<organism evidence="2 3">
    <name type="scientific">Salinimicrobium oceani</name>
    <dbReference type="NCBI Taxonomy" id="2722702"/>
    <lineage>
        <taxon>Bacteria</taxon>
        <taxon>Pseudomonadati</taxon>
        <taxon>Bacteroidota</taxon>
        <taxon>Flavobacteriia</taxon>
        <taxon>Flavobacteriales</taxon>
        <taxon>Flavobacteriaceae</taxon>
        <taxon>Salinimicrobium</taxon>
    </lineage>
</organism>
<accession>A0ABX1D5H6</accession>
<reference evidence="2 3" key="1">
    <citation type="submission" date="2020-03" db="EMBL/GenBank/DDBJ databases">
        <title>Salinimicrobium sp. nov, isolated from SCS.</title>
        <authorList>
            <person name="Cao W.R."/>
        </authorList>
    </citation>
    <scope>NUCLEOTIDE SEQUENCE [LARGE SCALE GENOMIC DNA]</scope>
    <source>
        <strain evidence="3">J15B91</strain>
    </source>
</reference>
<dbReference type="EMBL" id="JAAVJR010001037">
    <property type="protein sequence ID" value="NJW55327.1"/>
    <property type="molecule type" value="Genomic_DNA"/>
</dbReference>
<dbReference type="SUPFAM" id="SSF53720">
    <property type="entry name" value="ALDH-like"/>
    <property type="match status" value="1"/>
</dbReference>
<evidence type="ECO:0000256" key="1">
    <source>
        <dbReference type="ARBA" id="ARBA00023002"/>
    </source>
</evidence>
<comment type="caution">
    <text evidence="2">The sequence shown here is derived from an EMBL/GenBank/DDBJ whole genome shotgun (WGS) entry which is preliminary data.</text>
</comment>
<sequence>NNISKDWVEYLQFDRKQTQEFLANPDQRVDLVVPRGGERLIKFVKENSSAQVIVRGRGNNFVYIHENADTDIALEVILNGKTGKISACNAVDKVLIDANLPNKEAFLKQLEQTLSENNVEIIA</sequence>
<dbReference type="Gene3D" id="3.40.605.10">
    <property type="entry name" value="Aldehyde Dehydrogenase, Chain A, domain 1"/>
    <property type="match status" value="1"/>
</dbReference>
<dbReference type="InterPro" id="IPR016163">
    <property type="entry name" value="Ald_DH_C"/>
</dbReference>
<protein>
    <submittedName>
        <fullName evidence="2">Glutamate-5-semialdehyde dehydrogenase</fullName>
    </submittedName>
</protein>
<feature type="non-terminal residue" evidence="2">
    <location>
        <position position="123"/>
    </location>
</feature>
<evidence type="ECO:0000313" key="2">
    <source>
        <dbReference type="EMBL" id="NJW55327.1"/>
    </source>
</evidence>
<dbReference type="PANTHER" id="PTHR11063">
    <property type="entry name" value="GLUTAMATE SEMIALDEHYDE DEHYDROGENASE"/>
    <property type="match status" value="1"/>
</dbReference>
<evidence type="ECO:0000313" key="3">
    <source>
        <dbReference type="Proteomes" id="UP000703674"/>
    </source>
</evidence>
<keyword evidence="3" id="KW-1185">Reference proteome</keyword>
<dbReference type="InterPro" id="IPR016161">
    <property type="entry name" value="Ald_DH/histidinol_DH"/>
</dbReference>
<dbReference type="PANTHER" id="PTHR11063:SF8">
    <property type="entry name" value="DELTA-1-PYRROLINE-5-CARBOXYLATE SYNTHASE"/>
    <property type="match status" value="1"/>
</dbReference>
<keyword evidence="1" id="KW-0560">Oxidoreductase</keyword>
<gene>
    <name evidence="2" type="ORF">HC175_20655</name>
</gene>
<dbReference type="Gene3D" id="3.40.309.10">
    <property type="entry name" value="Aldehyde Dehydrogenase, Chain A, domain 2"/>
    <property type="match status" value="1"/>
</dbReference>
<proteinExistence type="predicted"/>